<protein>
    <recommendedName>
        <fullName evidence="6">Profilin</fullName>
    </recommendedName>
</protein>
<comment type="caution">
    <text evidence="7">The sequence shown here is derived from an EMBL/GenBank/DDBJ whole genome shotgun (WGS) entry which is preliminary data.</text>
</comment>
<reference evidence="7 8" key="1">
    <citation type="submission" date="2023-08" db="EMBL/GenBank/DDBJ databases">
        <title>Black Yeasts Isolated from many extreme environments.</title>
        <authorList>
            <person name="Coleine C."/>
            <person name="Stajich J.E."/>
            <person name="Selbmann L."/>
        </authorList>
    </citation>
    <scope>NUCLEOTIDE SEQUENCE [LARGE SCALE GENOMIC DNA]</scope>
    <source>
        <strain evidence="7 8">CCFEE 5910</strain>
    </source>
</reference>
<dbReference type="SMART" id="SM00392">
    <property type="entry name" value="PROF"/>
    <property type="match status" value="1"/>
</dbReference>
<evidence type="ECO:0000256" key="3">
    <source>
        <dbReference type="ARBA" id="ARBA00022490"/>
    </source>
</evidence>
<dbReference type="InterPro" id="IPR036140">
    <property type="entry name" value="PFN_sf"/>
</dbReference>
<dbReference type="Pfam" id="PF00235">
    <property type="entry name" value="Profilin"/>
    <property type="match status" value="1"/>
</dbReference>
<dbReference type="PANTHER" id="PTHR11604">
    <property type="entry name" value="PROFILIN"/>
    <property type="match status" value="1"/>
</dbReference>
<comment type="subcellular location">
    <subcellularLocation>
        <location evidence="1">Cytoplasm</location>
        <location evidence="1">Cytoskeleton</location>
    </subcellularLocation>
</comment>
<dbReference type="SUPFAM" id="SSF55770">
    <property type="entry name" value="Profilin (actin-binding protein)"/>
    <property type="match status" value="1"/>
</dbReference>
<keyword evidence="3" id="KW-0963">Cytoplasm</keyword>
<dbReference type="Gene3D" id="3.30.450.30">
    <property type="entry name" value="Dynein light chain 2a, cytoplasmic"/>
    <property type="match status" value="1"/>
</dbReference>
<sequence length="117" mass="12727">MSWQDKGAIFNSEGNSVWAVSSGYKVTPQEVQKIVAAYKDTKDVKDIQGTGFYIAGDKFITIKADDRSIYGKKGKEGVVIVKTKQAILIGHYPEHVQPGSAANTVEKLADYLVGVGY</sequence>
<keyword evidence="8" id="KW-1185">Reference proteome</keyword>
<organism evidence="7 8">
    <name type="scientific">Lithohypha guttulata</name>
    <dbReference type="NCBI Taxonomy" id="1690604"/>
    <lineage>
        <taxon>Eukaryota</taxon>
        <taxon>Fungi</taxon>
        <taxon>Dikarya</taxon>
        <taxon>Ascomycota</taxon>
        <taxon>Pezizomycotina</taxon>
        <taxon>Eurotiomycetes</taxon>
        <taxon>Chaetothyriomycetidae</taxon>
        <taxon>Chaetothyriales</taxon>
        <taxon>Trichomeriaceae</taxon>
        <taxon>Lithohypha</taxon>
    </lineage>
</organism>
<gene>
    <name evidence="7" type="primary">PFY1</name>
    <name evidence="7" type="ORF">LTR05_007676</name>
</gene>
<evidence type="ECO:0000256" key="6">
    <source>
        <dbReference type="RuleBase" id="RU003909"/>
    </source>
</evidence>
<keyword evidence="4 6" id="KW-0009">Actin-binding</keyword>
<dbReference type="PANTHER" id="PTHR11604:SF0">
    <property type="entry name" value="PROFILIN"/>
    <property type="match status" value="1"/>
</dbReference>
<dbReference type="AlphaFoldDB" id="A0AAN7SU11"/>
<dbReference type="GO" id="GO:0005938">
    <property type="term" value="C:cell cortex"/>
    <property type="evidence" value="ECO:0007669"/>
    <property type="project" value="TreeGrafter"/>
</dbReference>
<dbReference type="EMBL" id="JAVRRJ010000009">
    <property type="protein sequence ID" value="KAK5081545.1"/>
    <property type="molecule type" value="Genomic_DNA"/>
</dbReference>
<evidence type="ECO:0000313" key="7">
    <source>
        <dbReference type="EMBL" id="KAK5081545.1"/>
    </source>
</evidence>
<evidence type="ECO:0000256" key="4">
    <source>
        <dbReference type="ARBA" id="ARBA00023203"/>
    </source>
</evidence>
<proteinExistence type="inferred from homology"/>
<dbReference type="GO" id="GO:0005856">
    <property type="term" value="C:cytoskeleton"/>
    <property type="evidence" value="ECO:0007669"/>
    <property type="project" value="UniProtKB-SubCell"/>
</dbReference>
<evidence type="ECO:0000256" key="2">
    <source>
        <dbReference type="ARBA" id="ARBA00010058"/>
    </source>
</evidence>
<dbReference type="CDD" id="cd00148">
    <property type="entry name" value="PROF"/>
    <property type="match status" value="1"/>
</dbReference>
<comment type="similarity">
    <text evidence="2 6">Belongs to the profilin family.</text>
</comment>
<accession>A0AAN7SU11</accession>
<evidence type="ECO:0000256" key="5">
    <source>
        <dbReference type="ARBA" id="ARBA00023212"/>
    </source>
</evidence>
<dbReference type="PRINTS" id="PR00392">
    <property type="entry name" value="PROFILIN"/>
</dbReference>
<evidence type="ECO:0000256" key="1">
    <source>
        <dbReference type="ARBA" id="ARBA00004245"/>
    </source>
</evidence>
<dbReference type="Proteomes" id="UP001309876">
    <property type="component" value="Unassembled WGS sequence"/>
</dbReference>
<evidence type="ECO:0000313" key="8">
    <source>
        <dbReference type="Proteomes" id="UP001309876"/>
    </source>
</evidence>
<dbReference type="GO" id="GO:0003785">
    <property type="term" value="F:actin monomer binding"/>
    <property type="evidence" value="ECO:0007669"/>
    <property type="project" value="TreeGrafter"/>
</dbReference>
<name>A0AAN7SU11_9EURO</name>
<dbReference type="InterPro" id="IPR005455">
    <property type="entry name" value="PFN_euk"/>
</dbReference>
<keyword evidence="5" id="KW-0206">Cytoskeleton</keyword>
<dbReference type="PRINTS" id="PR01640">
    <property type="entry name" value="PROFILINPLNT"/>
</dbReference>
<dbReference type="InterPro" id="IPR048278">
    <property type="entry name" value="PFN"/>
</dbReference>